<feature type="compositionally biased region" description="Polar residues" evidence="1">
    <location>
        <begin position="980"/>
        <end position="1004"/>
    </location>
</feature>
<evidence type="ECO:0000259" key="6">
    <source>
        <dbReference type="Pfam" id="PF18562"/>
    </source>
</evidence>
<dbReference type="VEuPathDB" id="PlasmoDB:PfIT_120060400"/>
<dbReference type="VEuPathDB" id="PlasmoDB:PfKE01_130005400"/>
<dbReference type="Gene3D" id="1.10.1900.40">
    <property type="entry name" value="Acidic terminal segments, variant surface antigen of PfEMP1"/>
    <property type="match status" value="2"/>
</dbReference>
<feature type="domain" description="Plasmodium falciparum erythrocyte membrane protein 1 acidic terminal segment" evidence="4">
    <location>
        <begin position="1739"/>
        <end position="2242"/>
    </location>
</feature>
<feature type="compositionally biased region" description="Polar residues" evidence="1">
    <location>
        <begin position="936"/>
        <end position="969"/>
    </location>
</feature>
<feature type="compositionally biased region" description="Polar residues" evidence="1">
    <location>
        <begin position="2097"/>
        <end position="2109"/>
    </location>
</feature>
<feature type="domain" description="Duffy-binding-like" evidence="2">
    <location>
        <begin position="1490"/>
        <end position="1634"/>
    </location>
</feature>
<feature type="compositionally biased region" description="Polar residues" evidence="1">
    <location>
        <begin position="2120"/>
        <end position="2135"/>
    </location>
</feature>
<dbReference type="FunFam" id="1.20.58.830:FF:000001">
    <property type="entry name" value="Erythrocyte membrane protein 1, PfEMP1"/>
    <property type="match status" value="1"/>
</dbReference>
<dbReference type="VEuPathDB" id="PlasmoDB:PfGB4_010005400"/>
<dbReference type="InterPro" id="IPR008602">
    <property type="entry name" value="Duffy-antigen-binding"/>
</dbReference>
<feature type="domain" description="Plasmodium falciparum erythrocyte membrane protein-1 N-terminal segment" evidence="5">
    <location>
        <begin position="20"/>
        <end position="55"/>
    </location>
</feature>
<feature type="domain" description="Duffy-binding-like" evidence="7">
    <location>
        <begin position="302"/>
        <end position="463"/>
    </location>
</feature>
<dbReference type="FunFam" id="1.10.1900.40:FF:000005">
    <property type="entry name" value="Erythrocyte membrane protein 1, PfEMP1"/>
    <property type="match status" value="1"/>
</dbReference>
<dbReference type="VEuPathDB" id="PlasmoDB:PfGN01_070005300"/>
<dbReference type="InterPro" id="IPR042202">
    <property type="entry name" value="Duffy-ag-bd_sf"/>
</dbReference>
<dbReference type="Pfam" id="PF05424">
    <property type="entry name" value="Duffy_binding"/>
    <property type="match status" value="2"/>
</dbReference>
<dbReference type="VEuPathDB" id="PlasmoDB:PfKH01_040017800"/>
<accession>A3R6S8</accession>
<dbReference type="VEuPathDB" id="PlasmoDB:PfKH02_110005700"/>
<dbReference type="VEuPathDB" id="PlasmoDB:PF3D7_0712900"/>
<dbReference type="FunFam" id="1.20.58.1930:FF:000001">
    <property type="entry name" value="Erythrocyte membrane protein 1, PfEMP1"/>
    <property type="match status" value="1"/>
</dbReference>
<feature type="compositionally biased region" description="Polar residues" evidence="1">
    <location>
        <begin position="1634"/>
        <end position="1645"/>
    </location>
</feature>
<dbReference type="VEuPathDB" id="PlasmoDB:PfNF135_000015800"/>
<feature type="compositionally biased region" description="Acidic residues" evidence="1">
    <location>
        <begin position="1649"/>
        <end position="1660"/>
    </location>
</feature>
<feature type="domain" description="Cysteine-rich interdomain region 1 gamma" evidence="6">
    <location>
        <begin position="1423"/>
        <end position="1472"/>
    </location>
</feature>
<dbReference type="VEuPathDB" id="PlasmoDB:Pf7G8_000005200"/>
<feature type="region of interest" description="Disordered" evidence="1">
    <location>
        <begin position="929"/>
        <end position="1005"/>
    </location>
</feature>
<dbReference type="FunFam" id="1.10.1900.40:FF:000001">
    <property type="entry name" value="Erythrocyte membrane protein 1"/>
    <property type="match status" value="1"/>
</dbReference>
<organism evidence="8">
    <name type="scientific">Plasmodium falciparum</name>
    <name type="common">malaria parasite P. falciparum</name>
    <dbReference type="NCBI Taxonomy" id="5833"/>
    <lineage>
        <taxon>Eukaryota</taxon>
        <taxon>Sar</taxon>
        <taxon>Alveolata</taxon>
        <taxon>Apicomplexa</taxon>
        <taxon>Aconoidasida</taxon>
        <taxon>Haemosporida</taxon>
        <taxon>Plasmodiidae</taxon>
        <taxon>Plasmodium</taxon>
        <taxon>Plasmodium (Laverania)</taxon>
    </lineage>
</organism>
<dbReference type="FunFam" id="1.20.58.830:FF:000003">
    <property type="entry name" value="Erythrocyte membrane protein 1, PfEMP1"/>
    <property type="match status" value="1"/>
</dbReference>
<feature type="region of interest" description="Disordered" evidence="1">
    <location>
        <begin position="1634"/>
        <end position="1732"/>
    </location>
</feature>
<dbReference type="VEuPathDB" id="PlasmoDB:PfGA01_000007700"/>
<dbReference type="Gene3D" id="1.20.1310.20">
    <property type="entry name" value="Duffy-antigen binding domain"/>
    <property type="match status" value="2"/>
</dbReference>
<dbReference type="VEuPathDB" id="PlasmoDB:Pf7G8-2_000119100"/>
<dbReference type="VEuPathDB" id="PlasmoDB:Pf7G8_120046200"/>
<dbReference type="VEuPathDB" id="PlasmoDB:PfNF166_040019100"/>
<dbReference type="Gene3D" id="1.20.58.1930">
    <property type="match status" value="1"/>
</dbReference>
<proteinExistence type="predicted"/>
<dbReference type="Pfam" id="PF18562">
    <property type="entry name" value="CIDR1_gamma"/>
    <property type="match status" value="1"/>
</dbReference>
<feature type="domain" description="Duffy-antigen binding" evidence="3">
    <location>
        <begin position="915"/>
        <end position="1168"/>
    </location>
</feature>
<dbReference type="GO" id="GO:0046789">
    <property type="term" value="F:host cell surface receptor binding"/>
    <property type="evidence" value="ECO:0007669"/>
    <property type="project" value="InterPro"/>
</dbReference>
<dbReference type="EMBL" id="EF158080">
    <property type="protein sequence ID" value="ABM88758.1"/>
    <property type="molecule type" value="Genomic_DNA"/>
</dbReference>
<evidence type="ECO:0000259" key="7">
    <source>
        <dbReference type="Pfam" id="PF22672"/>
    </source>
</evidence>
<evidence type="ECO:0000313" key="8">
    <source>
        <dbReference type="EMBL" id="ABM88758.1"/>
    </source>
</evidence>
<dbReference type="Gene3D" id="1.20.58.830">
    <property type="match status" value="3"/>
</dbReference>
<feature type="domain" description="Duffy-binding-like" evidence="2">
    <location>
        <begin position="629"/>
        <end position="777"/>
    </location>
</feature>
<dbReference type="InterPro" id="IPR054595">
    <property type="entry name" value="DBL_C"/>
</dbReference>
<dbReference type="InterPro" id="IPR044932">
    <property type="entry name" value="PfEMP1_ATS_sf"/>
</dbReference>
<dbReference type="VEuPathDB" id="PlasmoDB:PfCD01_140086300"/>
<dbReference type="GO" id="GO:0016020">
    <property type="term" value="C:membrane"/>
    <property type="evidence" value="ECO:0007669"/>
    <property type="project" value="InterPro"/>
</dbReference>
<dbReference type="InterPro" id="IPR029211">
    <property type="entry name" value="PfEMP1_ATS"/>
</dbReference>
<reference evidence="8" key="1">
    <citation type="journal article" date="2007" name="BMC Genomics">
        <title>Patterns of gene recombination shape var gene repertoires in Plasmodium falciparum: comparisons of geographically diverse isolates.</title>
        <authorList>
            <person name="Kraemer S.M."/>
            <person name="Kyes S.A."/>
            <person name="Aggarwal G."/>
            <person name="Springer A.L."/>
            <person name="Nelson S.O."/>
            <person name="Christodoulou Z."/>
            <person name="Smith L.M."/>
            <person name="Wang W."/>
            <person name="Levin E."/>
            <person name="Newbold C.I."/>
            <person name="Myler P.J."/>
            <person name="Smith J.D."/>
        </authorList>
    </citation>
    <scope>NUCLEOTIDE SEQUENCE</scope>
    <source>
        <strain evidence="8">IT4/25/5</strain>
    </source>
</reference>
<dbReference type="InterPro" id="IPR004258">
    <property type="entry name" value="DBL"/>
</dbReference>
<gene>
    <name evidence="8" type="primary">IT4_var26</name>
</gene>
<dbReference type="VEuPathDB" id="PlasmoDB:PfCD01_070015600"/>
<feature type="compositionally biased region" description="Polar residues" evidence="1">
    <location>
        <begin position="54"/>
        <end position="64"/>
    </location>
</feature>
<feature type="region of interest" description="Disordered" evidence="1">
    <location>
        <begin position="782"/>
        <end position="846"/>
    </location>
</feature>
<dbReference type="VEuPathDB" id="PlasmoDB:Pf7G8-2_000324600"/>
<feature type="domain" description="Duffy-binding-like" evidence="7">
    <location>
        <begin position="1236"/>
        <end position="1380"/>
    </location>
</feature>
<name>A3R6S8_PLAFA</name>
<feature type="region of interest" description="Disordered" evidence="1">
    <location>
        <begin position="2090"/>
        <end position="2135"/>
    </location>
</feature>
<dbReference type="InterPro" id="IPR029210">
    <property type="entry name" value="PfEMP1_NTS"/>
</dbReference>
<feature type="domain" description="Duffy-antigen binding" evidence="3">
    <location>
        <begin position="117"/>
        <end position="298"/>
    </location>
</feature>
<dbReference type="VEuPathDB" id="PlasmoDB:PfDd2_130078800"/>
<feature type="non-terminal residue" evidence="8">
    <location>
        <position position="2242"/>
    </location>
</feature>
<sequence length="2242" mass="252589">MAPGGRGGQGGEDKYKDAKDAKHLLDMIGKDVHEEVKKAAKKFTSQLHGDLSKATYSRNSNGPETPSEPCGLDHKYHTNVTSTVIEPCNKRSRERFPDKEGAQCHTKKIKDNKGKEGACAPYRRLHVCDYNLENINDYGNITNDTLLVDVCQAAKFEGESITQDYPKYQAQYASSVSSSQMCTMLARSFADIGDIVRGRDLYLRDKGGKTKLEKNLEKIFEYIKNKNKSTLESLTDKEIREYWWEENRETVWKAITCNAGGNKYFRPTCSEDTWSRDKCHCINDGVPTNFDYVPQYLRWFEEWAEDFCRKKKKKLENLDTQCRGTDASKEPRYCSLNGCDCTKTVRARGKLRYGNRCTDCLFACNPYVHWIDKKKEEFNKQVKKYQTEISGGGASGSSRQRRVARGTTTTKYDGYESKFYLKLQSNGYQTVNAFLEKLSKEDVCTKVQDDKGGKINFKEVNSTSGASADSNSNRTFYHSEYCQPCPYCGMKKKGDNWVAKENDENCKRGNLYTILTNAESTNIDVLSFGDKREDRETKLIKFCAEKNGGVAGGGGSGSNSNSKELYEEWKCYKHDYVKEVGEKDEDEEENLEKVKAAGGLCILKKEKKGVEETNSQKEPDEIQKTFNPFFYYWVAHMLKDSIYWETQKIKKCLKKGTKIKCTEKCKRDCGCFKRWVEQKQTEWKAIKKHFKTQDNIIEGFHDITLKEVLKLEFENKNTEEDKENNVSAEEIDLINKMLKEDETAVAGASGGEDNTTIDKLLKHELDEAKQCIKKCEETQQESVARAEVAGDNQEESEDHGPDDAESDSEEKDDEDDDDGDQVNGPEDGPGATDQEVPGPSVTPTDDVNVCETVAKAFEGKLDDACTLKYVTGKNYGWRCVAPSDTTKTSEGGENGRSRRVARSADGAHGKSDGSICVPPRRRRLYVTPLTRLAGDNTETSQAEGSSVQGTEGSAKPNGQTAEGSQSYPVSSAKALEPVGISSQTSEGKTASHLPNSHPASPSNSRADDLLKAFVESAAVETFFLWDRYKKEWEARHPTTTVGGLSPGVGVGNVDDEDNPQNKLQSGKIPPDFLRQMFYTLGDYRDILVRGVADDKNGGNNIVLEASNDKDKMKEILEKIKEHINNGSKSAVPNPGAQTPNDWWEKNAKHIWKGMVCALTYKTDTSSGEKLTQNEDLKTKLLEKIKEKEGKYHYDQVKLDENSGTGGTKGQTTSASSDTPLLSHFISRPPFFRWLEEWGENFCKERKKRLEKIKDDCKVGENGKKQYSGFGEDCDDQLKDDPTTFKDLVTTCPKSCSSYRKWIERKGKEFDEQQNAFTKQKDKCETESNNHGNGFCVTLKSLSDAASFLEKLKNGPCKKYNESGEDEIKFDKDSKTFQHTKHCDPCSQFKINCKSGNCIGDGTKVKCTGSNGTTTITAEDINGSTDINMLVSDNSGNKFADLQACQHAGIFEGIRKDVWTCEKVCGYVVCKPVKLNGKPNGENPIITITALVTHWVQNFLEDYKKIKHKISHCMKNGDQPICTSDCGKKCKCVGQWIEKKRGEWEKIKEHYVGENKSEDDDSDNLNSFLETLIPKIAAANDKKKSYDKLEKLEKSLGCNCPENSQKNDGNEKDVINCMLNKLENLKNIIKTCQNVPSGDSQTTCVNHTPDEDDDEPFEEENPVTQPNICPQEEKKEQQDEEEKCDEKEEEEEKEDEKDKGVEEEETEQPATAPAAPLPPPPPPLPTPADQPFDSTILQTTIPFGIALALGSIAFLFLKKKTKRLVDLFSVINIPKSDYDIPTKLSPNRYIPYTSGKYRGKRYIYLEGDSGTDSGYTDHYSDITSSESEYEEMDINDIYVPHAPKYKTLIEVVLEPSGNNTTASGKNTTASDTQNDIQNDDTPSSKITDNEWNTLKDEFISNMLQSEQPKDVPNDYKSGDIPFNTQPNTLYFDKPDEKPFITSIHDRNLYTGEEYNYDMSTNSGNNDLYNGKNNLYSGENNVYGGIDPTSDNRGPTSGEHDSYSGIDLINDSLSGNQHIDIYDEVLKRKENELFGTEHHPKHTTTNHFATPTRDDPIHNQLELFHKWLDRHRNMCEKLKNDNERLAKLKEEWENETHSGNKNSNIRSNIPNSDIHPSDIPSGKQSDIPSDNNIPSSNQILNTDVSIQIHMDNPKTTNEFTYVDSNPNQVDDTYVDSNPDNSSMDTILEDLDKYNEPYYDVQDDIYYDVNDDNDISTVDTNAMDVPSKVQIEMSVKNHKLVKEKY</sequence>
<dbReference type="VEuPathDB" id="PlasmoDB:PfSD01_130079200"/>
<dbReference type="VEuPathDB" id="PlasmoDB:PfDd2_070016500"/>
<dbReference type="VEuPathDB" id="PlasmoDB:PfNF54_070017300"/>
<evidence type="ECO:0000259" key="3">
    <source>
        <dbReference type="Pfam" id="PF05424"/>
    </source>
</evidence>
<dbReference type="InterPro" id="IPR041480">
    <property type="entry name" value="CIDR1_gamma"/>
</dbReference>
<dbReference type="SUPFAM" id="SSF140924">
    <property type="entry name" value="Duffy binding domain-like"/>
    <property type="match status" value="4"/>
</dbReference>
<dbReference type="Pfam" id="PF15447">
    <property type="entry name" value="NTS"/>
    <property type="match status" value="1"/>
</dbReference>
<protein>
    <submittedName>
        <fullName evidence="8">Erythrocyte membrane protein 1</fullName>
    </submittedName>
</protein>
<dbReference type="VEuPathDB" id="PlasmoDB:PfHB3_120045800"/>
<dbReference type="VEuPathDB" id="PlasmoDB:PfTG01_080005100"/>
<evidence type="ECO:0000256" key="1">
    <source>
        <dbReference type="SAM" id="MobiDB-lite"/>
    </source>
</evidence>
<feature type="region of interest" description="Disordered" evidence="1">
    <location>
        <begin position="882"/>
        <end position="917"/>
    </location>
</feature>
<dbReference type="Pfam" id="PF22672">
    <property type="entry name" value="DBL_C"/>
    <property type="match status" value="2"/>
</dbReference>
<feature type="region of interest" description="Disordered" evidence="1">
    <location>
        <begin position="1196"/>
        <end position="1219"/>
    </location>
</feature>
<feature type="compositionally biased region" description="Acidic residues" evidence="1">
    <location>
        <begin position="1677"/>
        <end position="1706"/>
    </location>
</feature>
<feature type="region of interest" description="Disordered" evidence="1">
    <location>
        <begin position="43"/>
        <end position="74"/>
    </location>
</feature>
<dbReference type="Pfam" id="PF15445">
    <property type="entry name" value="ATS"/>
    <property type="match status" value="1"/>
</dbReference>
<dbReference type="VEuPathDB" id="PlasmoDB:PfSN01_070017300"/>
<dbReference type="VEuPathDB" id="PlasmoDB:PfML01_070005300"/>
<evidence type="ECO:0000259" key="5">
    <source>
        <dbReference type="Pfam" id="PF15447"/>
    </source>
</evidence>
<feature type="compositionally biased region" description="Acidic residues" evidence="1">
    <location>
        <begin position="803"/>
        <end position="820"/>
    </location>
</feature>
<feature type="region of interest" description="Disordered" evidence="1">
    <location>
        <begin position="1855"/>
        <end position="1887"/>
    </location>
</feature>
<dbReference type="Pfam" id="PF03011">
    <property type="entry name" value="PFEMP"/>
    <property type="match status" value="2"/>
</dbReference>
<evidence type="ECO:0000259" key="4">
    <source>
        <dbReference type="Pfam" id="PF15445"/>
    </source>
</evidence>
<feature type="compositionally biased region" description="Pro residues" evidence="1">
    <location>
        <begin position="1714"/>
        <end position="1727"/>
    </location>
</feature>
<evidence type="ECO:0000259" key="2">
    <source>
        <dbReference type="Pfam" id="PF03011"/>
    </source>
</evidence>